<dbReference type="GO" id="GO:0033615">
    <property type="term" value="P:mitochondrial proton-transporting ATP synthase complex assembly"/>
    <property type="evidence" value="ECO:0007669"/>
    <property type="project" value="InterPro"/>
</dbReference>
<dbReference type="EMBL" id="MU007016">
    <property type="protein sequence ID" value="KAF2434610.1"/>
    <property type="molecule type" value="Genomic_DNA"/>
</dbReference>
<reference evidence="2" key="1">
    <citation type="journal article" date="2020" name="Stud. Mycol.">
        <title>101 Dothideomycetes genomes: a test case for predicting lifestyles and emergence of pathogens.</title>
        <authorList>
            <person name="Haridas S."/>
            <person name="Albert R."/>
            <person name="Binder M."/>
            <person name="Bloem J."/>
            <person name="Labutti K."/>
            <person name="Salamov A."/>
            <person name="Andreopoulos B."/>
            <person name="Baker S."/>
            <person name="Barry K."/>
            <person name="Bills G."/>
            <person name="Bluhm B."/>
            <person name="Cannon C."/>
            <person name="Castanera R."/>
            <person name="Culley D."/>
            <person name="Daum C."/>
            <person name="Ezra D."/>
            <person name="Gonzalez J."/>
            <person name="Henrissat B."/>
            <person name="Kuo A."/>
            <person name="Liang C."/>
            <person name="Lipzen A."/>
            <person name="Lutzoni F."/>
            <person name="Magnuson J."/>
            <person name="Mondo S."/>
            <person name="Nolan M."/>
            <person name="Ohm R."/>
            <person name="Pangilinan J."/>
            <person name="Park H.-J."/>
            <person name="Ramirez L."/>
            <person name="Alfaro M."/>
            <person name="Sun H."/>
            <person name="Tritt A."/>
            <person name="Yoshinaga Y."/>
            <person name="Zwiers L.-H."/>
            <person name="Turgeon B."/>
            <person name="Goodwin S."/>
            <person name="Spatafora J."/>
            <person name="Crous P."/>
            <person name="Grigoriev I."/>
        </authorList>
    </citation>
    <scope>NUCLEOTIDE SEQUENCE</scope>
    <source>
        <strain evidence="2">CBS 130266</strain>
    </source>
</reference>
<accession>A0A9P4NZP7</accession>
<feature type="region of interest" description="Disordered" evidence="1">
    <location>
        <begin position="19"/>
        <end position="43"/>
    </location>
</feature>
<organism evidence="2 3">
    <name type="scientific">Tothia fuscella</name>
    <dbReference type="NCBI Taxonomy" id="1048955"/>
    <lineage>
        <taxon>Eukaryota</taxon>
        <taxon>Fungi</taxon>
        <taxon>Dikarya</taxon>
        <taxon>Ascomycota</taxon>
        <taxon>Pezizomycotina</taxon>
        <taxon>Dothideomycetes</taxon>
        <taxon>Pleosporomycetidae</taxon>
        <taxon>Venturiales</taxon>
        <taxon>Cylindrosympodiaceae</taxon>
        <taxon>Tothia</taxon>
    </lineage>
</organism>
<sequence>MPTYQPQLRSLYRRFLRELPAPTVPPNTLSKSKPSILSHPSPVQRRIRTSFTETQNSTSPQKRIQEAEQYVHYLKSQRTYATLVERYNPGMNMDDEERTRLTARRVGMEMPVEFKVSDGKGRS</sequence>
<dbReference type="InterPro" id="IPR039196">
    <property type="entry name" value="Fmc1"/>
</dbReference>
<dbReference type="PANTHER" id="PTHR28015">
    <property type="entry name" value="ATP SYNTHASE ASSEMBLY FACTOR FMC1, MITOCHONDRIAL"/>
    <property type="match status" value="1"/>
</dbReference>
<evidence type="ECO:0000313" key="2">
    <source>
        <dbReference type="EMBL" id="KAF2434610.1"/>
    </source>
</evidence>
<name>A0A9P4NZP7_9PEZI</name>
<dbReference type="Proteomes" id="UP000800235">
    <property type="component" value="Unassembled WGS sequence"/>
</dbReference>
<comment type="caution">
    <text evidence="2">The sequence shown here is derived from an EMBL/GenBank/DDBJ whole genome shotgun (WGS) entry which is preliminary data.</text>
</comment>
<dbReference type="AlphaFoldDB" id="A0A9P4NZP7"/>
<protein>
    <submittedName>
        <fullName evidence="2">Uncharacterized protein</fullName>
    </submittedName>
</protein>
<dbReference type="GO" id="GO:0005759">
    <property type="term" value="C:mitochondrial matrix"/>
    <property type="evidence" value="ECO:0007669"/>
    <property type="project" value="TreeGrafter"/>
</dbReference>
<gene>
    <name evidence="2" type="ORF">EJ08DRAFT_730806</name>
</gene>
<keyword evidence="3" id="KW-1185">Reference proteome</keyword>
<dbReference type="Pfam" id="PF13233">
    <property type="entry name" value="Complex1_LYR_2"/>
    <property type="match status" value="1"/>
</dbReference>
<evidence type="ECO:0000256" key="1">
    <source>
        <dbReference type="SAM" id="MobiDB-lite"/>
    </source>
</evidence>
<proteinExistence type="predicted"/>
<dbReference type="PANTHER" id="PTHR28015:SF1">
    <property type="entry name" value="ATP SYNTHASE ASSEMBLY FACTOR FMC1, MITOCHONDRIAL"/>
    <property type="match status" value="1"/>
</dbReference>
<dbReference type="OrthoDB" id="15893at2759"/>
<feature type="compositionally biased region" description="Polar residues" evidence="1">
    <location>
        <begin position="26"/>
        <end position="35"/>
    </location>
</feature>
<evidence type="ECO:0000313" key="3">
    <source>
        <dbReference type="Proteomes" id="UP000800235"/>
    </source>
</evidence>